<accession>A0A423PYE3</accession>
<evidence type="ECO:0000313" key="2">
    <source>
        <dbReference type="Proteomes" id="UP000283993"/>
    </source>
</evidence>
<comment type="caution">
    <text evidence="1">The sequence shown here is derived from an EMBL/GenBank/DDBJ whole genome shotgun (WGS) entry which is preliminary data.</text>
</comment>
<proteinExistence type="predicted"/>
<sequence length="79" mass="8859">MSEFPEPSSEYYVTERFELAGGQTVTEFVAGPFDDPDDARHARDFIRRDAPSRRVRCVEVVSFGDCLSGPKEKAARSES</sequence>
<dbReference type="RefSeq" id="WP_123629949.1">
    <property type="nucleotide sequence ID" value="NZ_AYKH01000001.1"/>
</dbReference>
<evidence type="ECO:0008006" key="3">
    <source>
        <dbReference type="Google" id="ProtNLM"/>
    </source>
</evidence>
<organism evidence="1 2">
    <name type="scientific">Salinisphaera orenii MK-B5</name>
    <dbReference type="NCBI Taxonomy" id="856730"/>
    <lineage>
        <taxon>Bacteria</taxon>
        <taxon>Pseudomonadati</taxon>
        <taxon>Pseudomonadota</taxon>
        <taxon>Gammaproteobacteria</taxon>
        <taxon>Salinisphaerales</taxon>
        <taxon>Salinisphaeraceae</taxon>
        <taxon>Salinisphaera</taxon>
    </lineage>
</organism>
<keyword evidence="2" id="KW-1185">Reference proteome</keyword>
<reference evidence="1 2" key="1">
    <citation type="submission" date="2013-10" db="EMBL/GenBank/DDBJ databases">
        <title>Salinisphaera orenii MK-B5 Genome Sequencing.</title>
        <authorList>
            <person name="Lai Q."/>
            <person name="Li C."/>
            <person name="Shao Z."/>
        </authorList>
    </citation>
    <scope>NUCLEOTIDE SEQUENCE [LARGE SCALE GENOMIC DNA]</scope>
    <source>
        <strain evidence="1 2">MK-B5</strain>
    </source>
</reference>
<evidence type="ECO:0000313" key="1">
    <source>
        <dbReference type="EMBL" id="ROO30626.1"/>
    </source>
</evidence>
<dbReference type="AlphaFoldDB" id="A0A423PYE3"/>
<protein>
    <recommendedName>
        <fullName evidence="3">SPOR domain-containing protein</fullName>
    </recommendedName>
</protein>
<dbReference type="EMBL" id="AYKH01000001">
    <property type="protein sequence ID" value="ROO30626.1"/>
    <property type="molecule type" value="Genomic_DNA"/>
</dbReference>
<gene>
    <name evidence="1" type="ORF">SAOR_01855</name>
</gene>
<dbReference type="Proteomes" id="UP000283993">
    <property type="component" value="Unassembled WGS sequence"/>
</dbReference>
<name>A0A423PYE3_9GAMM</name>